<protein>
    <recommendedName>
        <fullName evidence="1">MICOS complex subunit</fullName>
    </recommendedName>
</protein>
<dbReference type="Pfam" id="PF09769">
    <property type="entry name" value="ApoO"/>
    <property type="match status" value="1"/>
</dbReference>
<comment type="subcellular location">
    <subcellularLocation>
        <location evidence="1">Mitochondrion inner membrane</location>
    </subcellularLocation>
</comment>
<keyword evidence="5" id="KW-1185">Reference proteome</keyword>
<evidence type="ECO:0000256" key="3">
    <source>
        <dbReference type="SAM" id="MobiDB-lite"/>
    </source>
</evidence>
<dbReference type="OrthoDB" id="2399148at2759"/>
<feature type="compositionally biased region" description="Basic and acidic residues" evidence="3">
    <location>
        <begin position="36"/>
        <end position="59"/>
    </location>
</feature>
<feature type="compositionally biased region" description="Low complexity" evidence="3">
    <location>
        <begin position="161"/>
        <end position="178"/>
    </location>
</feature>
<evidence type="ECO:0000313" key="4">
    <source>
        <dbReference type="EMBL" id="GJJ77093.1"/>
    </source>
</evidence>
<feature type="compositionally biased region" description="Basic and acidic residues" evidence="3">
    <location>
        <begin position="733"/>
        <end position="742"/>
    </location>
</feature>
<dbReference type="GO" id="GO:0042407">
    <property type="term" value="P:cristae formation"/>
    <property type="evidence" value="ECO:0007669"/>
    <property type="project" value="InterPro"/>
</dbReference>
<keyword evidence="2" id="KW-0175">Coiled coil</keyword>
<gene>
    <name evidence="4" type="ORF">EMPS_09452</name>
</gene>
<evidence type="ECO:0000313" key="5">
    <source>
        <dbReference type="Proteomes" id="UP000827284"/>
    </source>
</evidence>
<feature type="compositionally biased region" description="Low complexity" evidence="3">
    <location>
        <begin position="721"/>
        <end position="732"/>
    </location>
</feature>
<dbReference type="EMBL" id="BQFW01000013">
    <property type="protein sequence ID" value="GJJ77093.1"/>
    <property type="molecule type" value="Genomic_DNA"/>
</dbReference>
<dbReference type="InterPro" id="IPR019166">
    <property type="entry name" value="MIC26/MIC27"/>
</dbReference>
<comment type="subunit">
    <text evidence="1">Component of the mitochondrial contact site and cristae organizing system (MICOS) complex.</text>
</comment>
<feature type="coiled-coil region" evidence="2">
    <location>
        <begin position="610"/>
        <end position="661"/>
    </location>
</feature>
<feature type="region of interest" description="Disordered" evidence="3">
    <location>
        <begin position="36"/>
        <end position="93"/>
    </location>
</feature>
<name>A0A9P3M0B4_9FUNG</name>
<keyword evidence="1" id="KW-0999">Mitochondrion inner membrane</keyword>
<feature type="compositionally biased region" description="Basic and acidic residues" evidence="3">
    <location>
        <begin position="834"/>
        <end position="845"/>
    </location>
</feature>
<accession>A0A9P3M0B4</accession>
<keyword evidence="1" id="KW-0472">Membrane</keyword>
<keyword evidence="1" id="KW-0496">Mitochondrion</keyword>
<feature type="region of interest" description="Disordered" evidence="3">
    <location>
        <begin position="710"/>
        <end position="742"/>
    </location>
</feature>
<comment type="caution">
    <text evidence="4">The sequence shown here is derived from an EMBL/GenBank/DDBJ whole genome shotgun (WGS) entry which is preliminary data.</text>
</comment>
<feature type="compositionally biased region" description="Low complexity" evidence="3">
    <location>
        <begin position="797"/>
        <end position="819"/>
    </location>
</feature>
<dbReference type="GO" id="GO:0061617">
    <property type="term" value="C:MICOS complex"/>
    <property type="evidence" value="ECO:0007669"/>
    <property type="project" value="UniProtKB-UniRule"/>
</dbReference>
<reference evidence="4" key="2">
    <citation type="journal article" date="2022" name="Microbiol. Resour. Announc.">
        <title>Whole-Genome Sequence of Entomortierella parvispora E1425, a Mucoromycotan Fungus Associated with Burkholderiaceae-Related Endosymbiotic Bacteria.</title>
        <authorList>
            <person name="Herlambang A."/>
            <person name="Guo Y."/>
            <person name="Takashima Y."/>
            <person name="Narisawa K."/>
            <person name="Ohta H."/>
            <person name="Nishizawa T."/>
        </authorList>
    </citation>
    <scope>NUCLEOTIDE SEQUENCE</scope>
    <source>
        <strain evidence="4">E1425</strain>
    </source>
</reference>
<dbReference type="AlphaFoldDB" id="A0A9P3M0B4"/>
<reference evidence="4" key="1">
    <citation type="submission" date="2021-11" db="EMBL/GenBank/DDBJ databases">
        <authorList>
            <person name="Herlambang A."/>
            <person name="Guo Y."/>
            <person name="Takashima Y."/>
            <person name="Nishizawa T."/>
        </authorList>
    </citation>
    <scope>NUCLEOTIDE SEQUENCE</scope>
    <source>
        <strain evidence="4">E1425</strain>
    </source>
</reference>
<feature type="coiled-coil region" evidence="2">
    <location>
        <begin position="453"/>
        <end position="575"/>
    </location>
</feature>
<dbReference type="Proteomes" id="UP000827284">
    <property type="component" value="Unassembled WGS sequence"/>
</dbReference>
<evidence type="ECO:0000256" key="1">
    <source>
        <dbReference type="RuleBase" id="RU363021"/>
    </source>
</evidence>
<feature type="region of interest" description="Disordered" evidence="3">
    <location>
        <begin position="161"/>
        <end position="181"/>
    </location>
</feature>
<feature type="region of interest" description="Disordered" evidence="3">
    <location>
        <begin position="791"/>
        <end position="845"/>
    </location>
</feature>
<proteinExistence type="predicted"/>
<organism evidence="4 5">
    <name type="scientific">Entomortierella parvispora</name>
    <dbReference type="NCBI Taxonomy" id="205924"/>
    <lineage>
        <taxon>Eukaryota</taxon>
        <taxon>Fungi</taxon>
        <taxon>Fungi incertae sedis</taxon>
        <taxon>Mucoromycota</taxon>
        <taxon>Mortierellomycotina</taxon>
        <taxon>Mortierellomycetes</taxon>
        <taxon>Mortierellales</taxon>
        <taxon>Mortierellaceae</taxon>
        <taxon>Entomortierella</taxon>
    </lineage>
</organism>
<sequence length="1034" mass="113593">MVLPVLRPMTIAAATGLVAGGVFTSFATVCADETNGEEKKSGFDHDHRTSHYPHVESRTRATGLSSDHRGTGLGSHYRTSSARSSQRTTTRSNGEELMPGLVYVALAGLTGSFIASRQGALMKTLSPVAFASAAGYYFLPQTTRGLLGVDSNTYDKWAHPSSNKYASSSYTTSSSSSALPRSELASKAREAWHTAEVKVDRLDEKIDQSAKEAKGWVEDKSRLIEKTVSASAKEADSWWKAQGASSSGLHDKSETQQTWFHHKGDGAPAETYHPSEHKHWWSSRSKASGIAGVGLGASLGVGLEEPDHWSNGEEQGTAKIRETSGRSYWFGGRGYTDDLLDNKDVDRWSSTEEEIGTAHLDETRYANLHHHRHWDPRDLHREAEYWTNGEEMSNADVRDPSYYNWAGGIGSSLSRTSWWDRRSRSSGLDFEGGLRDPAESLAWEAKQAADKAAADLANQLALEQSELEKKAANARARAEAAARQAKASSEALIRERQISMEKSAREMEQRLLMEREAADRAAADIKARAQAWELEQRNLAERAAKEVNDRVLREKAAAEADAAQIKAKAEAWAREQKEKADLAAKEIHERVLRETAAAERSALEAKAAMEARLREEKISIERTARDLEERIHIEKAKEDSAEKAEAAALAAKNRAESLLIEKKRSAEQSAKEMADVVARESTAKIERDARLRAQMDGLKSELHDTARAASASSGNWSFPWGSSRSETTTSTTHTHDHSHDGFDSTGQLLEHIVEDIKQTKEDIQEGLGHLKDAVLGAESNASEASSRVREAARTAARDAANAASTERRSWWSSGSDLSSKATEVGRNVEATAAKAERDVKDRADTVGKSLSDTAQKAYHNVIDAATTGEGQSLHGGHNHGAASRHSFFDHIRDDLHQVKKDFEETVSGAEHAANKASANVQQAADEGKKWWNTKSTSISNDIDRATSDAQAKIDKAAKETKYWWSSKTHEAEKTANRLDSELRAGLNKAGDKIREMDRGLDETLNGMAGREASDDYWFHAEQNRQQSRGSGRAM</sequence>
<comment type="function">
    <text evidence="1">Component of the MICOS complex, a large protein complex of the mitochondrial inner membrane that plays crucial roles in the maintenance of crista junctions, inner membrane architecture, and formation of contact sites to the outer membrane.</text>
</comment>
<evidence type="ECO:0000256" key="2">
    <source>
        <dbReference type="SAM" id="Coils"/>
    </source>
</evidence>
<feature type="compositionally biased region" description="Low complexity" evidence="3">
    <location>
        <begin position="78"/>
        <end position="92"/>
    </location>
</feature>